<dbReference type="PANTHER" id="PTHR43540:SF15">
    <property type="entry name" value="BLR5631 PROTEIN"/>
    <property type="match status" value="1"/>
</dbReference>
<evidence type="ECO:0000256" key="1">
    <source>
        <dbReference type="ARBA" id="ARBA00022801"/>
    </source>
</evidence>
<dbReference type="InterPro" id="IPR036380">
    <property type="entry name" value="Isochorismatase-like_sf"/>
</dbReference>
<dbReference type="PANTHER" id="PTHR43540">
    <property type="entry name" value="PEROXYUREIDOACRYLATE/UREIDOACRYLATE AMIDOHYDROLASE-RELATED"/>
    <property type="match status" value="1"/>
</dbReference>
<protein>
    <submittedName>
        <fullName evidence="3">Streptothricin hydrolase</fullName>
        <ecNumber evidence="3">3.5.2.19</ecNumber>
    </submittedName>
</protein>
<dbReference type="EC" id="3.5.2.19" evidence="3"/>
<reference evidence="4" key="1">
    <citation type="submission" date="2017-09" db="EMBL/GenBank/DDBJ databases">
        <title>Genome sequence of Nannocystis excedens DSM 71.</title>
        <authorList>
            <person name="Blom J."/>
        </authorList>
    </citation>
    <scope>NUCLEOTIDE SEQUENCE [LARGE SCALE GENOMIC DNA]</scope>
    <source>
        <strain evidence="4">type strain: E19</strain>
    </source>
</reference>
<dbReference type="Gene3D" id="3.40.50.850">
    <property type="entry name" value="Isochorismatase-like"/>
    <property type="match status" value="1"/>
</dbReference>
<evidence type="ECO:0000313" key="4">
    <source>
        <dbReference type="Proteomes" id="UP000223606"/>
    </source>
</evidence>
<evidence type="ECO:0000313" key="3">
    <source>
        <dbReference type="EMBL" id="SON53799.1"/>
    </source>
</evidence>
<dbReference type="KEGG" id="hdi:HDIA_0258"/>
<sequence>MTPQTLFQLTGRAPEPPRLADATLVLIDYQNEYLEGPLRLHGVEAAVEKAARLLDAARKAGTRIVHVAHRGSPGGLFDRTAGRGAIVDRLAPLATEPVVEKVRPNSFSGTDLSERIVEGSPLIIAGLMTHHCVSSTVRAALDLGYGITVAGDACATRNLPLEGSIVPAETLHRAELAALADRHALVTDVETLTGGA</sequence>
<dbReference type="InterPro" id="IPR050272">
    <property type="entry name" value="Isochorismatase-like_hydrls"/>
</dbReference>
<feature type="domain" description="Isochorismatase-like" evidence="2">
    <location>
        <begin position="23"/>
        <end position="190"/>
    </location>
</feature>
<dbReference type="Pfam" id="PF00857">
    <property type="entry name" value="Isochorismatase"/>
    <property type="match status" value="1"/>
</dbReference>
<accession>A0A2C9D0T1</accession>
<dbReference type="Proteomes" id="UP000223606">
    <property type="component" value="Chromosome 1"/>
</dbReference>
<organism evidence="3 4">
    <name type="scientific">Hartmannibacter diazotrophicus</name>
    <dbReference type="NCBI Taxonomy" id="1482074"/>
    <lineage>
        <taxon>Bacteria</taxon>
        <taxon>Pseudomonadati</taxon>
        <taxon>Pseudomonadota</taxon>
        <taxon>Alphaproteobacteria</taxon>
        <taxon>Hyphomicrobiales</taxon>
        <taxon>Pleomorphomonadaceae</taxon>
        <taxon>Hartmannibacter</taxon>
    </lineage>
</organism>
<keyword evidence="4" id="KW-1185">Reference proteome</keyword>
<gene>
    <name evidence="3" type="primary">sttH</name>
    <name evidence="3" type="ORF">HDIA_0258</name>
</gene>
<name>A0A2C9D0T1_9HYPH</name>
<dbReference type="CDD" id="cd01014">
    <property type="entry name" value="nicotinamidase_related"/>
    <property type="match status" value="1"/>
</dbReference>
<proteinExistence type="predicted"/>
<dbReference type="GO" id="GO:0016787">
    <property type="term" value="F:hydrolase activity"/>
    <property type="evidence" value="ECO:0007669"/>
    <property type="project" value="UniProtKB-KW"/>
</dbReference>
<dbReference type="SUPFAM" id="SSF52499">
    <property type="entry name" value="Isochorismatase-like hydrolases"/>
    <property type="match status" value="1"/>
</dbReference>
<dbReference type="InterPro" id="IPR000868">
    <property type="entry name" value="Isochorismatase-like_dom"/>
</dbReference>
<evidence type="ECO:0000259" key="2">
    <source>
        <dbReference type="Pfam" id="PF00857"/>
    </source>
</evidence>
<keyword evidence="1 3" id="KW-0378">Hydrolase</keyword>
<dbReference type="EMBL" id="LT960614">
    <property type="protein sequence ID" value="SON53799.1"/>
    <property type="molecule type" value="Genomic_DNA"/>
</dbReference>
<dbReference type="RefSeq" id="WP_099553641.1">
    <property type="nucleotide sequence ID" value="NZ_LT960614.1"/>
</dbReference>
<dbReference type="OrthoDB" id="9794942at2"/>
<dbReference type="AlphaFoldDB" id="A0A2C9D0T1"/>